<dbReference type="CDD" id="cd03788">
    <property type="entry name" value="GT20_TPS"/>
    <property type="match status" value="1"/>
</dbReference>
<comment type="similarity">
    <text evidence="1">Belongs to the glycosyltransferase 20 family.</text>
</comment>
<protein>
    <submittedName>
        <fullName evidence="2">Trehalose-6-phosphate synthase</fullName>
    </submittedName>
</protein>
<name>A0ABY7JW78_9ACTN</name>
<dbReference type="Proteomes" id="UP001164693">
    <property type="component" value="Chromosome"/>
</dbReference>
<organism evidence="2 3">
    <name type="scientific">Jatrophihabitans cynanchi</name>
    <dbReference type="NCBI Taxonomy" id="2944128"/>
    <lineage>
        <taxon>Bacteria</taxon>
        <taxon>Bacillati</taxon>
        <taxon>Actinomycetota</taxon>
        <taxon>Actinomycetes</taxon>
        <taxon>Jatrophihabitantales</taxon>
        <taxon>Jatrophihabitantaceae</taxon>
        <taxon>Jatrophihabitans</taxon>
    </lineage>
</organism>
<gene>
    <name evidence="2" type="ORF">M6B22_20150</name>
</gene>
<evidence type="ECO:0000313" key="2">
    <source>
        <dbReference type="EMBL" id="WAX56814.1"/>
    </source>
</evidence>
<dbReference type="PANTHER" id="PTHR10788:SF106">
    <property type="entry name" value="BCDNA.GH08860"/>
    <property type="match status" value="1"/>
</dbReference>
<dbReference type="PANTHER" id="PTHR10788">
    <property type="entry name" value="TREHALOSE-6-PHOSPHATE SYNTHASE"/>
    <property type="match status" value="1"/>
</dbReference>
<evidence type="ECO:0000256" key="1">
    <source>
        <dbReference type="ARBA" id="ARBA00008799"/>
    </source>
</evidence>
<evidence type="ECO:0000313" key="3">
    <source>
        <dbReference type="Proteomes" id="UP001164693"/>
    </source>
</evidence>
<dbReference type="SUPFAM" id="SSF53756">
    <property type="entry name" value="UDP-Glycosyltransferase/glycogen phosphorylase"/>
    <property type="match status" value="1"/>
</dbReference>
<dbReference type="RefSeq" id="WP_269443349.1">
    <property type="nucleotide sequence ID" value="NZ_CP097463.1"/>
</dbReference>
<keyword evidence="3" id="KW-1185">Reference proteome</keyword>
<reference evidence="2" key="1">
    <citation type="submission" date="2022-05" db="EMBL/GenBank/DDBJ databases">
        <title>Jatrophihabitans sp. SB3-54 whole genome sequence.</title>
        <authorList>
            <person name="Suh M.K."/>
            <person name="Eom M.K."/>
            <person name="Kim J.S."/>
            <person name="Kim H.S."/>
            <person name="Do H.E."/>
            <person name="Shin Y.K."/>
            <person name="Lee J.-S."/>
        </authorList>
    </citation>
    <scope>NUCLEOTIDE SEQUENCE</scope>
    <source>
        <strain evidence="2">SB3-54</strain>
    </source>
</reference>
<accession>A0ABY7JW78</accession>
<proteinExistence type="inferred from homology"/>
<dbReference type="Gene3D" id="3.40.50.2000">
    <property type="entry name" value="Glycogen Phosphorylase B"/>
    <property type="match status" value="2"/>
</dbReference>
<dbReference type="EMBL" id="CP097463">
    <property type="protein sequence ID" value="WAX56814.1"/>
    <property type="molecule type" value="Genomic_DNA"/>
</dbReference>
<dbReference type="Pfam" id="PF00982">
    <property type="entry name" value="Glyco_transf_20"/>
    <property type="match status" value="1"/>
</dbReference>
<dbReference type="InterPro" id="IPR001830">
    <property type="entry name" value="Glyco_trans_20"/>
</dbReference>
<sequence length="474" mass="52826">MTDPGSAPLLVASNRGPLSVVSVEDGDDEIRRGSGGLVSGMQAALASTPDAVWVCAAMNERERTLSRQAPRGRLSQLDFAANALHGDFDVRMLPIDAQTFRAAYNGVANSTLWFVLHMLYELPKAPNFDASWRRQWLSYVRYNQAFAEALAEEAAPNARVMVQDYHLFLVPRMVRTLRPDVRIGHFTHTPWVSPDYFTMLPDDVAHAVVDGVLGADVVGFHTQRWADLFTACCRTVLGREPEGVRVFPLGTDPDEMKKVAWRRDVESALKTLDAEVGDCRVIGRVDRTELSKNVWRGLLAYRELLRRYPQWRGRVVHAVFNNPSREDLPAYREYTASIERLTSDIEEEFATDDWTPVLLEIADDYPAALAALRRSDVVFINSVRDGMNLVVLEALVISEHSPAVVLSREAGAADVLGGDALVVNPFDVSATADALHAALSMRRDDRTARAERMRRAATALPPTEWFRAQLDALD</sequence>